<organism evidence="1 2">
    <name type="scientific">Meloidogyne enterolobii</name>
    <name type="common">Root-knot nematode worm</name>
    <name type="synonym">Meloidogyne mayaguensis</name>
    <dbReference type="NCBI Taxonomy" id="390850"/>
    <lineage>
        <taxon>Eukaryota</taxon>
        <taxon>Metazoa</taxon>
        <taxon>Ecdysozoa</taxon>
        <taxon>Nematoda</taxon>
        <taxon>Chromadorea</taxon>
        <taxon>Rhabditida</taxon>
        <taxon>Tylenchina</taxon>
        <taxon>Tylenchomorpha</taxon>
        <taxon>Tylenchoidea</taxon>
        <taxon>Meloidogynidae</taxon>
        <taxon>Meloidogyninae</taxon>
        <taxon>Meloidogyne</taxon>
    </lineage>
</organism>
<evidence type="ECO:0000313" key="1">
    <source>
        <dbReference type="EMBL" id="CAK5083101.1"/>
    </source>
</evidence>
<accession>A0ACB0ZY02</accession>
<gene>
    <name evidence="1" type="ORF">MENTE1834_LOCUS30414</name>
</gene>
<reference evidence="1" key="1">
    <citation type="submission" date="2023-11" db="EMBL/GenBank/DDBJ databases">
        <authorList>
            <person name="Poullet M."/>
        </authorList>
    </citation>
    <scope>NUCLEOTIDE SEQUENCE</scope>
    <source>
        <strain evidence="1">E1834</strain>
    </source>
</reference>
<sequence>MSAPNICSISHLHSLFSAGFIEYFKDMLMNLRLESGVMTQGAWDYLMMHKFGTSDKHEKQQYIDELKDAINARNLSKYLYSFSKRTDFSGIIGAKLDNMDVLMVSGSRSPHLQVKI</sequence>
<evidence type="ECO:0000313" key="2">
    <source>
        <dbReference type="Proteomes" id="UP001497535"/>
    </source>
</evidence>
<dbReference type="Proteomes" id="UP001497535">
    <property type="component" value="Unassembled WGS sequence"/>
</dbReference>
<comment type="caution">
    <text evidence="1">The sequence shown here is derived from an EMBL/GenBank/DDBJ whole genome shotgun (WGS) entry which is preliminary data.</text>
</comment>
<protein>
    <submittedName>
        <fullName evidence="1">Uncharacterized protein</fullName>
    </submittedName>
</protein>
<proteinExistence type="predicted"/>
<dbReference type="EMBL" id="CAVMJV010000049">
    <property type="protein sequence ID" value="CAK5083101.1"/>
    <property type="molecule type" value="Genomic_DNA"/>
</dbReference>
<name>A0ACB0ZY02_MELEN</name>
<keyword evidence="2" id="KW-1185">Reference proteome</keyword>